<dbReference type="InterPro" id="IPR003594">
    <property type="entry name" value="HATPase_dom"/>
</dbReference>
<evidence type="ECO:0000256" key="8">
    <source>
        <dbReference type="ARBA" id="ARBA00023136"/>
    </source>
</evidence>
<dbReference type="InterPro" id="IPR033479">
    <property type="entry name" value="dCache_1"/>
</dbReference>
<dbReference type="Gene3D" id="3.30.450.20">
    <property type="entry name" value="PAS domain"/>
    <property type="match status" value="1"/>
</dbReference>
<evidence type="ECO:0000259" key="9">
    <source>
        <dbReference type="PROSITE" id="PS50885"/>
    </source>
</evidence>
<dbReference type="Proteomes" id="UP001597120">
    <property type="component" value="Unassembled WGS sequence"/>
</dbReference>
<dbReference type="Gene3D" id="6.10.340.10">
    <property type="match status" value="1"/>
</dbReference>
<evidence type="ECO:0000313" key="11">
    <source>
        <dbReference type="Proteomes" id="UP001597120"/>
    </source>
</evidence>
<evidence type="ECO:0000256" key="4">
    <source>
        <dbReference type="ARBA" id="ARBA00022679"/>
    </source>
</evidence>
<proteinExistence type="predicted"/>
<dbReference type="Pfam" id="PF02743">
    <property type="entry name" value="dCache_1"/>
    <property type="match status" value="1"/>
</dbReference>
<dbReference type="PROSITE" id="PS50885">
    <property type="entry name" value="HAMP"/>
    <property type="match status" value="1"/>
</dbReference>
<evidence type="ECO:0000256" key="1">
    <source>
        <dbReference type="ARBA" id="ARBA00004651"/>
    </source>
</evidence>
<comment type="subcellular location">
    <subcellularLocation>
        <location evidence="1">Cell membrane</location>
        <topology evidence="1">Multi-pass membrane protein</topology>
    </subcellularLocation>
</comment>
<dbReference type="Pfam" id="PF06580">
    <property type="entry name" value="His_kinase"/>
    <property type="match status" value="1"/>
</dbReference>
<dbReference type="Pfam" id="PF02518">
    <property type="entry name" value="HATPase_c"/>
    <property type="match status" value="1"/>
</dbReference>
<dbReference type="SUPFAM" id="SSF55874">
    <property type="entry name" value="ATPase domain of HSP90 chaperone/DNA topoisomerase II/histidine kinase"/>
    <property type="match status" value="1"/>
</dbReference>
<dbReference type="InterPro" id="IPR036890">
    <property type="entry name" value="HATPase_C_sf"/>
</dbReference>
<dbReference type="InterPro" id="IPR010559">
    <property type="entry name" value="Sig_transdc_His_kin_internal"/>
</dbReference>
<dbReference type="RefSeq" id="WP_150959730.1">
    <property type="nucleotide sequence ID" value="NZ_JBHTIU010000001.1"/>
</dbReference>
<feature type="domain" description="HAMP" evidence="9">
    <location>
        <begin position="308"/>
        <end position="360"/>
    </location>
</feature>
<dbReference type="InterPro" id="IPR003660">
    <property type="entry name" value="HAMP_dom"/>
</dbReference>
<protein>
    <submittedName>
        <fullName evidence="10">Histidine kinase</fullName>
    </submittedName>
</protein>
<sequence>MNRIRNWNMATKQFLLLFAVTLSIFLFLAVTNYQQTAKLFKAQIIDDAQKLMNRTNQFLDSYLDNGQNILLLLSSRTDLLQSAGEKEITDFLRSVAETNSTILKTLYIIRDDGKVYSSSQVFYEVLGNPELPEIYEQARLNYTAMISEPYWSPQSGRTVAIARPMLNSYNERIGVAVVELDLEKLRRKLIDISSGNQTFAIISGKQQIVLYDTANGLLPMIRTVYPATLPDAFLADVAALPYGSGEYKGPEGPLVTLKSGQNRLGWSLVLFMKESYFYQSLKVLYDSYKTAGMIMFVILLVMAYVMSKFFTRPIRLLALRMDRVRDMAVVPNVETRRNDEIGRLARSFHAMMERIQSLLKETKEMEARKKELELKVLQSQIAPHFLYNTLACIGSLARQQRSREVTATIRALVGVLKFTFDKTSEFVRLKEEVEGLHQYMQIQRTRYGDKILFQCQITEEALSMPILKLTLQPIVENSIFHGILPKGQEGGRIMIRGEVRRGRLRLVIRDNGIGMEPELYKDLYTNRRLPLPRERFTGIGMSNVYERIRLYYGSPYGLRVRSFRNAGTITVISLPAIPSGEEWGEKQWIRETGTG</sequence>
<keyword evidence="3" id="KW-0597">Phosphoprotein</keyword>
<evidence type="ECO:0000256" key="3">
    <source>
        <dbReference type="ARBA" id="ARBA00022553"/>
    </source>
</evidence>
<evidence type="ECO:0000313" key="10">
    <source>
        <dbReference type="EMBL" id="MFD0867639.1"/>
    </source>
</evidence>
<keyword evidence="7" id="KW-1133">Transmembrane helix</keyword>
<evidence type="ECO:0000256" key="5">
    <source>
        <dbReference type="ARBA" id="ARBA00022692"/>
    </source>
</evidence>
<dbReference type="SMART" id="SM00304">
    <property type="entry name" value="HAMP"/>
    <property type="match status" value="1"/>
</dbReference>
<dbReference type="SMART" id="SM00387">
    <property type="entry name" value="HATPase_c"/>
    <property type="match status" value="1"/>
</dbReference>
<dbReference type="InterPro" id="IPR050640">
    <property type="entry name" value="Bact_2-comp_sensor_kinase"/>
</dbReference>
<keyword evidence="2" id="KW-1003">Cell membrane</keyword>
<dbReference type="EMBL" id="JBHTIU010000001">
    <property type="protein sequence ID" value="MFD0867639.1"/>
    <property type="molecule type" value="Genomic_DNA"/>
</dbReference>
<dbReference type="SUPFAM" id="SSF158472">
    <property type="entry name" value="HAMP domain-like"/>
    <property type="match status" value="1"/>
</dbReference>
<organism evidence="10 11">
    <name type="scientific">Paenibacillus residui</name>
    <dbReference type="NCBI Taxonomy" id="629724"/>
    <lineage>
        <taxon>Bacteria</taxon>
        <taxon>Bacillati</taxon>
        <taxon>Bacillota</taxon>
        <taxon>Bacilli</taxon>
        <taxon>Bacillales</taxon>
        <taxon>Paenibacillaceae</taxon>
        <taxon>Paenibacillus</taxon>
    </lineage>
</organism>
<keyword evidence="6 10" id="KW-0418">Kinase</keyword>
<dbReference type="SUPFAM" id="SSF103190">
    <property type="entry name" value="Sensory domain-like"/>
    <property type="match status" value="1"/>
</dbReference>
<dbReference type="CDD" id="cd18773">
    <property type="entry name" value="PDC1_HK_sensor"/>
    <property type="match status" value="1"/>
</dbReference>
<keyword evidence="11" id="KW-1185">Reference proteome</keyword>
<dbReference type="CDD" id="cd06225">
    <property type="entry name" value="HAMP"/>
    <property type="match status" value="1"/>
</dbReference>
<gene>
    <name evidence="10" type="ORF">ACFQ03_00575</name>
</gene>
<comment type="caution">
    <text evidence="10">The sequence shown here is derived from an EMBL/GenBank/DDBJ whole genome shotgun (WGS) entry which is preliminary data.</text>
</comment>
<reference evidence="11" key="1">
    <citation type="journal article" date="2019" name="Int. J. Syst. Evol. Microbiol.">
        <title>The Global Catalogue of Microorganisms (GCM) 10K type strain sequencing project: providing services to taxonomists for standard genome sequencing and annotation.</title>
        <authorList>
            <consortium name="The Broad Institute Genomics Platform"/>
            <consortium name="The Broad Institute Genome Sequencing Center for Infectious Disease"/>
            <person name="Wu L."/>
            <person name="Ma J."/>
        </authorList>
    </citation>
    <scope>NUCLEOTIDE SEQUENCE [LARGE SCALE GENOMIC DNA]</scope>
    <source>
        <strain evidence="11">CCUG 57263</strain>
    </source>
</reference>
<dbReference type="GO" id="GO:0016301">
    <property type="term" value="F:kinase activity"/>
    <property type="evidence" value="ECO:0007669"/>
    <property type="project" value="UniProtKB-KW"/>
</dbReference>
<keyword evidence="4" id="KW-0808">Transferase</keyword>
<evidence type="ECO:0000256" key="6">
    <source>
        <dbReference type="ARBA" id="ARBA00022777"/>
    </source>
</evidence>
<dbReference type="PANTHER" id="PTHR34220">
    <property type="entry name" value="SENSOR HISTIDINE KINASE YPDA"/>
    <property type="match status" value="1"/>
</dbReference>
<accession>A0ABW3D4N1</accession>
<name>A0ABW3D4N1_9BACL</name>
<keyword evidence="8" id="KW-0472">Membrane</keyword>
<dbReference type="Pfam" id="PF00672">
    <property type="entry name" value="HAMP"/>
    <property type="match status" value="1"/>
</dbReference>
<dbReference type="PANTHER" id="PTHR34220:SF7">
    <property type="entry name" value="SENSOR HISTIDINE KINASE YPDA"/>
    <property type="match status" value="1"/>
</dbReference>
<dbReference type="Gene3D" id="3.30.565.10">
    <property type="entry name" value="Histidine kinase-like ATPase, C-terminal domain"/>
    <property type="match status" value="1"/>
</dbReference>
<evidence type="ECO:0000256" key="2">
    <source>
        <dbReference type="ARBA" id="ARBA00022475"/>
    </source>
</evidence>
<keyword evidence="5" id="KW-0812">Transmembrane</keyword>
<dbReference type="InterPro" id="IPR029151">
    <property type="entry name" value="Sensor-like_sf"/>
</dbReference>
<evidence type="ECO:0000256" key="7">
    <source>
        <dbReference type="ARBA" id="ARBA00022989"/>
    </source>
</evidence>